<organism evidence="2 3">
    <name type="scientific">Clostridium vincentii</name>
    <dbReference type="NCBI Taxonomy" id="52704"/>
    <lineage>
        <taxon>Bacteria</taxon>
        <taxon>Bacillati</taxon>
        <taxon>Bacillota</taxon>
        <taxon>Clostridia</taxon>
        <taxon>Eubacteriales</taxon>
        <taxon>Clostridiaceae</taxon>
        <taxon>Clostridium</taxon>
    </lineage>
</organism>
<reference evidence="2 3" key="1">
    <citation type="submission" date="2018-03" db="EMBL/GenBank/DDBJ databases">
        <title>Genome sequence of Clostridium vincentii DSM 10228.</title>
        <authorList>
            <person name="Poehlein A."/>
            <person name="Daniel R."/>
        </authorList>
    </citation>
    <scope>NUCLEOTIDE SEQUENCE [LARGE SCALE GENOMIC DNA]</scope>
    <source>
        <strain evidence="2 3">DSM 10228</strain>
    </source>
</reference>
<dbReference type="OrthoDB" id="9990944at2"/>
<sequence>MISTDYSSYYRQLYSANSIQKQGANSVSSDDSTSSKSTIDSLSSTKKKVVPFQESGNIDDLELSSRKLMHTMKMLNTDTSEESEATSAINSDMEALKTADIDNMTAEDLKTTFSNLLADMQSIQKTDKNSDNAPEVDLDIISESDMRDMLKVIQQRSINEPEHTQKSSFDDEVSKLVSDMESIKVADIDSMSLDDIKSTLANLITDMDSIKRPTGGYNNTTQVNLDAISESDMRDMLQKIQNSANNVSAQNEVSESTDSLTNLNEDIENIKAVDIDTLSLNELKEILMDLITDMKSVYDQTQVSSDESDEPYEIGIDTMTETEMRDFLKNIQENESDSQMMDGLNLTSMLTRIFSDGYDSSQLDSSNNILSEEDLIGA</sequence>
<name>A0A2T0BJL0_9CLOT</name>
<evidence type="ECO:0000313" key="3">
    <source>
        <dbReference type="Proteomes" id="UP000239471"/>
    </source>
</evidence>
<proteinExistence type="predicted"/>
<protein>
    <submittedName>
        <fullName evidence="2">Uncharacterized protein</fullName>
    </submittedName>
</protein>
<gene>
    <name evidence="2" type="ORF">CLVI_03590</name>
</gene>
<keyword evidence="3" id="KW-1185">Reference proteome</keyword>
<dbReference type="EMBL" id="PVXQ01000003">
    <property type="protein sequence ID" value="PRR84061.1"/>
    <property type="molecule type" value="Genomic_DNA"/>
</dbReference>
<evidence type="ECO:0000313" key="2">
    <source>
        <dbReference type="EMBL" id="PRR84061.1"/>
    </source>
</evidence>
<comment type="caution">
    <text evidence="2">The sequence shown here is derived from an EMBL/GenBank/DDBJ whole genome shotgun (WGS) entry which is preliminary data.</text>
</comment>
<evidence type="ECO:0000256" key="1">
    <source>
        <dbReference type="SAM" id="MobiDB-lite"/>
    </source>
</evidence>
<dbReference type="Proteomes" id="UP000239471">
    <property type="component" value="Unassembled WGS sequence"/>
</dbReference>
<accession>A0A2T0BJL0</accession>
<dbReference type="AlphaFoldDB" id="A0A2T0BJL0"/>
<feature type="compositionally biased region" description="Low complexity" evidence="1">
    <location>
        <begin position="26"/>
        <end position="44"/>
    </location>
</feature>
<dbReference type="RefSeq" id="WP_106058403.1">
    <property type="nucleotide sequence ID" value="NZ_PVXQ01000003.1"/>
</dbReference>
<feature type="region of interest" description="Disordered" evidence="1">
    <location>
        <begin position="20"/>
        <end position="46"/>
    </location>
</feature>